<dbReference type="PANTHER" id="PTHR13237">
    <property type="entry name" value="SOMETHING ABOUT SILENCING PROTEIN 10-RELATED"/>
    <property type="match status" value="1"/>
</dbReference>
<dbReference type="InterPro" id="IPR007146">
    <property type="entry name" value="Sas10/Utp3/C1D"/>
</dbReference>
<comment type="subcellular location">
    <subcellularLocation>
        <location evidence="1">Nucleus</location>
    </subcellularLocation>
</comment>
<evidence type="ECO:0000313" key="9">
    <source>
        <dbReference type="Proteomes" id="UP001163823"/>
    </source>
</evidence>
<dbReference type="EMBL" id="JARAOO010000001">
    <property type="protein sequence ID" value="KAJ7980647.1"/>
    <property type="molecule type" value="Genomic_DNA"/>
</dbReference>
<evidence type="ECO:0000256" key="4">
    <source>
        <dbReference type="ARBA" id="ARBA00023242"/>
    </source>
</evidence>
<dbReference type="KEGG" id="qsa:O6P43_000032"/>
<dbReference type="GO" id="GO:0032040">
    <property type="term" value="C:small-subunit processome"/>
    <property type="evidence" value="ECO:0007669"/>
    <property type="project" value="TreeGrafter"/>
</dbReference>
<evidence type="ECO:0000259" key="7">
    <source>
        <dbReference type="Pfam" id="PF09368"/>
    </source>
</evidence>
<dbReference type="Proteomes" id="UP001163823">
    <property type="component" value="Chromosome 1"/>
</dbReference>
<dbReference type="Pfam" id="PF04000">
    <property type="entry name" value="Sas10_Utp3"/>
    <property type="match status" value="1"/>
</dbReference>
<comment type="caution">
    <text evidence="8">The sequence shown here is derived from an EMBL/GenBank/DDBJ whole genome shotgun (WGS) entry which is preliminary data.</text>
</comment>
<feature type="coiled-coil region" evidence="5">
    <location>
        <begin position="235"/>
        <end position="262"/>
    </location>
</feature>
<feature type="compositionally biased region" description="Acidic residues" evidence="6">
    <location>
        <begin position="68"/>
        <end position="89"/>
    </location>
</feature>
<proteinExistence type="inferred from homology"/>
<evidence type="ECO:0000313" key="8">
    <source>
        <dbReference type="EMBL" id="KAJ7980647.1"/>
    </source>
</evidence>
<keyword evidence="4" id="KW-0539">Nucleus</keyword>
<reference evidence="8 9" key="1">
    <citation type="journal article" date="2023" name="Science">
        <title>Elucidation of the pathway for biosynthesis of saponin adjuvants from the soapbark tree.</title>
        <authorList>
            <person name="Reed J."/>
            <person name="Orme A."/>
            <person name="El-Demerdash A."/>
            <person name="Owen C."/>
            <person name="Martin L.B.B."/>
            <person name="Misra R.C."/>
            <person name="Kikuchi S."/>
            <person name="Rejzek M."/>
            <person name="Martin A.C."/>
            <person name="Harkess A."/>
            <person name="Leebens-Mack J."/>
            <person name="Louveau T."/>
            <person name="Stephenson M.J."/>
            <person name="Osbourn A."/>
        </authorList>
    </citation>
    <scope>NUCLEOTIDE SEQUENCE [LARGE SCALE GENOMIC DNA]</scope>
    <source>
        <strain evidence="8">S10</strain>
    </source>
</reference>
<dbReference type="AlphaFoldDB" id="A0AAD7VLW8"/>
<feature type="compositionally biased region" description="Basic residues" evidence="6">
    <location>
        <begin position="617"/>
        <end position="632"/>
    </location>
</feature>
<evidence type="ECO:0000256" key="6">
    <source>
        <dbReference type="SAM" id="MobiDB-lite"/>
    </source>
</evidence>
<feature type="compositionally biased region" description="Polar residues" evidence="6">
    <location>
        <begin position="16"/>
        <end position="26"/>
    </location>
</feature>
<evidence type="ECO:0000256" key="3">
    <source>
        <dbReference type="ARBA" id="ARBA00022553"/>
    </source>
</evidence>
<organism evidence="8 9">
    <name type="scientific">Quillaja saponaria</name>
    <name type="common">Soap bark tree</name>
    <dbReference type="NCBI Taxonomy" id="32244"/>
    <lineage>
        <taxon>Eukaryota</taxon>
        <taxon>Viridiplantae</taxon>
        <taxon>Streptophyta</taxon>
        <taxon>Embryophyta</taxon>
        <taxon>Tracheophyta</taxon>
        <taxon>Spermatophyta</taxon>
        <taxon>Magnoliopsida</taxon>
        <taxon>eudicotyledons</taxon>
        <taxon>Gunneridae</taxon>
        <taxon>Pentapetalae</taxon>
        <taxon>rosids</taxon>
        <taxon>fabids</taxon>
        <taxon>Fabales</taxon>
        <taxon>Quillajaceae</taxon>
        <taxon>Quillaja</taxon>
    </lineage>
</organism>
<feature type="compositionally biased region" description="Acidic residues" evidence="6">
    <location>
        <begin position="108"/>
        <end position="121"/>
    </location>
</feature>
<name>A0AAD7VLW8_QUISA</name>
<evidence type="ECO:0000256" key="5">
    <source>
        <dbReference type="SAM" id="Coils"/>
    </source>
</evidence>
<feature type="domain" description="Sas10 C-terminal" evidence="7">
    <location>
        <begin position="589"/>
        <end position="661"/>
    </location>
</feature>
<evidence type="ECO:0000256" key="2">
    <source>
        <dbReference type="ARBA" id="ARBA00010979"/>
    </source>
</evidence>
<dbReference type="Pfam" id="PF09368">
    <property type="entry name" value="Sas10"/>
    <property type="match status" value="1"/>
</dbReference>
<gene>
    <name evidence="8" type="ORF">O6P43_000032</name>
</gene>
<keyword evidence="9" id="KW-1185">Reference proteome</keyword>
<feature type="region of interest" description="Disordered" evidence="6">
    <location>
        <begin position="48"/>
        <end position="147"/>
    </location>
</feature>
<accession>A0AAD7VLW8</accession>
<protein>
    <submittedName>
        <fullName evidence="8">Something about silencing protein 10</fullName>
    </submittedName>
</protein>
<keyword evidence="5" id="KW-0175">Coiled coil</keyword>
<feature type="region of interest" description="Disordered" evidence="6">
    <location>
        <begin position="1"/>
        <end position="30"/>
    </location>
</feature>
<feature type="compositionally biased region" description="Basic and acidic residues" evidence="6">
    <location>
        <begin position="122"/>
        <end position="142"/>
    </location>
</feature>
<keyword evidence="3" id="KW-0597">Phosphoprotein</keyword>
<feature type="region of interest" description="Disordered" evidence="6">
    <location>
        <begin position="617"/>
        <end position="650"/>
    </location>
</feature>
<dbReference type="PANTHER" id="PTHR13237:SF8">
    <property type="entry name" value="SOMETHING ABOUT SILENCING PROTEIN 10"/>
    <property type="match status" value="1"/>
</dbReference>
<dbReference type="GO" id="GO:0000462">
    <property type="term" value="P:maturation of SSU-rRNA from tricistronic rRNA transcript (SSU-rRNA, 5.8S rRNA, LSU-rRNA)"/>
    <property type="evidence" value="ECO:0007669"/>
    <property type="project" value="TreeGrafter"/>
</dbReference>
<sequence>MGKRGRGYHIKDNRNTKTSTRYQHGITSEDMDDEIDAFHKQRDIVPLDINGVVGESDEDNEHPVFDVEGTDEDEDEDDDDDEDDEDVNDDVAKMIRQKRYLKSKYGGVEDEMNDDEEDEEDYKGLWNEKKPQNYGADNRDFELQSSDDEALKIEDDLVKEMMRKKAESLTWEDYGIADTSKNESGGELTLKEIAVKGKGTTEYPGRNVTMEENNAAKDLNDWSKEEEMDVSNSSAPELVGLLSDLNEALEQLESKINPLLSKAKNGEIVIEGGMHYFEVKRLLLLSYCQAISFYLLLKSEGQPVRDHPVIARLVEIKSLLDQMKQLDENLPYQLEDILGRNHGLGTVMKLGDENATSARDSSSRDQGDPLTLCESGEAAVPHDEVEMAKVESLKDNEKAGKNKHQTNKLDVQSREMLKARAALEEKLKQKGLFSSIAPKPDKAQKYLRPVNGQLETHDDFDDEAVDVERASKLGNGLKVSQFLSGFQHRPKVVSGDDDLPKRDDVGERRRKLELRVLAGAGIQSEDDVGDDNANLVSDEVADMEEDGETGDSEDDLYKQVKQKRAAKLAAKAEASSRTFALPSLPETVAGKRQISYQMEKNRGLTRARKKLIKNPRKKYKLKHQKAVKNRKGQVRDIRKPSGPYGGETTGINAAISRSVRFKN</sequence>
<comment type="similarity">
    <text evidence="2">Belongs to the SAS10 family.</text>
</comment>
<evidence type="ECO:0000256" key="1">
    <source>
        <dbReference type="ARBA" id="ARBA00004123"/>
    </source>
</evidence>
<dbReference type="InterPro" id="IPR018972">
    <property type="entry name" value="Sas10_C_dom"/>
</dbReference>
<dbReference type="EMBL" id="JARAOO010000001">
    <property type="protein sequence ID" value="KAJ7980648.1"/>
    <property type="molecule type" value="Genomic_DNA"/>
</dbReference>